<name>G4TLG8_SERID</name>
<dbReference type="Proteomes" id="UP000007148">
    <property type="component" value="Unassembled WGS sequence"/>
</dbReference>
<dbReference type="PANTHER" id="PTHR47416:SF8">
    <property type="entry name" value="BASIC-LEUCINE ZIPPER TRANSCRIPTION FACTOR E-RELATED"/>
    <property type="match status" value="1"/>
</dbReference>
<comment type="caution">
    <text evidence="10">The sequence shown here is derived from an EMBL/GenBank/DDBJ whole genome shotgun (WGS) entry which is preliminary data.</text>
</comment>
<keyword evidence="4" id="KW-0238">DNA-binding</keyword>
<keyword evidence="7" id="KW-0175">Coiled coil</keyword>
<evidence type="ECO:0000256" key="7">
    <source>
        <dbReference type="SAM" id="Coils"/>
    </source>
</evidence>
<accession>G4TLG8</accession>
<dbReference type="AlphaFoldDB" id="G4TLG8"/>
<keyword evidence="6" id="KW-0539">Nucleus</keyword>
<feature type="compositionally biased region" description="Polar residues" evidence="8">
    <location>
        <begin position="196"/>
        <end position="207"/>
    </location>
</feature>
<evidence type="ECO:0000259" key="9">
    <source>
        <dbReference type="PROSITE" id="PS50217"/>
    </source>
</evidence>
<reference evidence="10 11" key="1">
    <citation type="journal article" date="2011" name="PLoS Pathog.">
        <title>Endophytic Life Strategies Decoded by Genome and Transcriptome Analyses of the Mutualistic Root Symbiont Piriformospora indica.</title>
        <authorList>
            <person name="Zuccaro A."/>
            <person name="Lahrmann U."/>
            <person name="Guldener U."/>
            <person name="Langen G."/>
            <person name="Pfiffi S."/>
            <person name="Biedenkopf D."/>
            <person name="Wong P."/>
            <person name="Samans B."/>
            <person name="Grimm C."/>
            <person name="Basiewicz M."/>
            <person name="Murat C."/>
            <person name="Martin F."/>
            <person name="Kogel K.H."/>
        </authorList>
    </citation>
    <scope>NUCLEOTIDE SEQUENCE [LARGE SCALE GENOMIC DNA]</scope>
    <source>
        <strain evidence="10 11">DSM 11827</strain>
    </source>
</reference>
<feature type="region of interest" description="Disordered" evidence="8">
    <location>
        <begin position="194"/>
        <end position="321"/>
    </location>
</feature>
<sequence length="777" mass="82512">MSGFGNTHQAAPSSTSASAPPSALDIVSSQAANWDALLSPIPDALTSLPHDDSELIDSPSFAFGADIDPTSSTIPDAFTWDAAAHLRSSVLGAPDLHTGFSAGSQAPASSALSSTFSLMPENASGFPGYPYGSYPLLPVLSTGPYDSPTVSGRASNDDMLVATVSPAAVSVSQTSPASAPSVVAPLTGIKPEPVNATHSFNRQTPSVFSRAASMDLDEEDDEDDGDEMDDEDGTDEYKERSRGANGGRNKDSKIGRPASTNAARKSDTASNADGSSKRATNKSLGSKQASTGSDSGASTPAPKRRGGNRIAVADFVPPDVTGLSKREARLVKNRAAAFLSRQRKREEFEQMEIRLAEVLEENARLKSGNPEPSNQASEEVQRLQAMLREAQEREQALKTQLEEQARIAEQAKVEEPVFTVQEALKMAHSPSVAQSPRSEISSLDGSVLSSALKEKDSSRHGPGFNLMVLVFSLTLLSMPHQHQLNMRGGSAQPTRITYEPSGSATSAAFPSLFNNVLERWEGGNRFESLDSIDEDDEMEVEVEPWEQEEGNAASQGKQGSSYVVDFEMPVLADEVGKDDDGKIKVRISPCGVPRPRQSIGSLKANELAWDGTPLPPLEASGVDFGTGSFAADWGSWAGWQDFLSEDIVGTGASTLAPETMTNDEAASPNSDNSRTEENISERWATPPPFEESMEGSRTPVEGATLATVLSGEQKPTAPVDVDVSLSTLPAWSRAMIQAAAGEKLKARIRVSKKSKIAGRTRSSISLGKKKMGLVVKV</sequence>
<dbReference type="EMBL" id="CAFZ01000151">
    <property type="protein sequence ID" value="CCA72161.1"/>
    <property type="molecule type" value="Genomic_DNA"/>
</dbReference>
<evidence type="ECO:0000256" key="5">
    <source>
        <dbReference type="ARBA" id="ARBA00023163"/>
    </source>
</evidence>
<feature type="compositionally biased region" description="Low complexity" evidence="8">
    <location>
        <begin position="10"/>
        <end position="22"/>
    </location>
</feature>
<organism evidence="10 11">
    <name type="scientific">Serendipita indica (strain DSM 11827)</name>
    <name type="common">Root endophyte fungus</name>
    <name type="synonym">Piriformospora indica</name>
    <dbReference type="NCBI Taxonomy" id="1109443"/>
    <lineage>
        <taxon>Eukaryota</taxon>
        <taxon>Fungi</taxon>
        <taxon>Dikarya</taxon>
        <taxon>Basidiomycota</taxon>
        <taxon>Agaricomycotina</taxon>
        <taxon>Agaricomycetes</taxon>
        <taxon>Sebacinales</taxon>
        <taxon>Serendipitaceae</taxon>
        <taxon>Serendipita</taxon>
    </lineage>
</organism>
<keyword evidence="11" id="KW-1185">Reference proteome</keyword>
<dbReference type="GO" id="GO:0005634">
    <property type="term" value="C:nucleus"/>
    <property type="evidence" value="ECO:0007669"/>
    <property type="project" value="UniProtKB-SubCell"/>
</dbReference>
<feature type="region of interest" description="Disordered" evidence="8">
    <location>
        <begin position="1"/>
        <end position="22"/>
    </location>
</feature>
<feature type="domain" description="BZIP" evidence="9">
    <location>
        <begin position="323"/>
        <end position="367"/>
    </location>
</feature>
<evidence type="ECO:0000256" key="4">
    <source>
        <dbReference type="ARBA" id="ARBA00023125"/>
    </source>
</evidence>
<dbReference type="SUPFAM" id="SSF57959">
    <property type="entry name" value="Leucine zipper domain"/>
    <property type="match status" value="1"/>
</dbReference>
<evidence type="ECO:0000313" key="11">
    <source>
        <dbReference type="Proteomes" id="UP000007148"/>
    </source>
</evidence>
<feature type="coiled-coil region" evidence="7">
    <location>
        <begin position="341"/>
        <end position="414"/>
    </location>
</feature>
<keyword evidence="5" id="KW-0804">Transcription</keyword>
<dbReference type="Pfam" id="PF00170">
    <property type="entry name" value="bZIP_1"/>
    <property type="match status" value="1"/>
</dbReference>
<comment type="subcellular location">
    <subcellularLocation>
        <location evidence="1">Nucleus</location>
    </subcellularLocation>
</comment>
<proteinExistence type="inferred from homology"/>
<dbReference type="STRING" id="1109443.G4TLG8"/>
<dbReference type="InterPro" id="IPR004827">
    <property type="entry name" value="bZIP"/>
</dbReference>
<gene>
    <name evidence="10" type="ORF">PIIN_06096</name>
</gene>
<dbReference type="PROSITE" id="PS50217">
    <property type="entry name" value="BZIP"/>
    <property type="match status" value="1"/>
</dbReference>
<dbReference type="SMART" id="SM00338">
    <property type="entry name" value="BRLZ"/>
    <property type="match status" value="1"/>
</dbReference>
<dbReference type="eggNOG" id="ENOG502SCSE">
    <property type="taxonomic scope" value="Eukaryota"/>
</dbReference>
<dbReference type="HOGENOM" id="CLU_364144_0_0_1"/>
<evidence type="ECO:0000256" key="8">
    <source>
        <dbReference type="SAM" id="MobiDB-lite"/>
    </source>
</evidence>
<dbReference type="CDD" id="cd14812">
    <property type="entry name" value="bZIP_u3"/>
    <property type="match status" value="1"/>
</dbReference>
<feature type="compositionally biased region" description="Acidic residues" evidence="8">
    <location>
        <begin position="215"/>
        <end position="234"/>
    </location>
</feature>
<feature type="compositionally biased region" description="Polar residues" evidence="8">
    <location>
        <begin position="258"/>
        <end position="298"/>
    </location>
</feature>
<dbReference type="GO" id="GO:0003700">
    <property type="term" value="F:DNA-binding transcription factor activity"/>
    <property type="evidence" value="ECO:0007669"/>
    <property type="project" value="InterPro"/>
</dbReference>
<feature type="compositionally biased region" description="Polar residues" evidence="8">
    <location>
        <begin position="659"/>
        <end position="672"/>
    </location>
</feature>
<evidence type="ECO:0000256" key="2">
    <source>
        <dbReference type="ARBA" id="ARBA00007163"/>
    </source>
</evidence>
<comment type="similarity">
    <text evidence="2">Belongs to the bZIP family.</text>
</comment>
<evidence type="ECO:0000256" key="6">
    <source>
        <dbReference type="ARBA" id="ARBA00023242"/>
    </source>
</evidence>
<feature type="region of interest" description="Disordered" evidence="8">
    <location>
        <begin position="655"/>
        <end position="696"/>
    </location>
</feature>
<dbReference type="GO" id="GO:0003677">
    <property type="term" value="F:DNA binding"/>
    <property type="evidence" value="ECO:0007669"/>
    <property type="project" value="UniProtKB-KW"/>
</dbReference>
<dbReference type="InParanoid" id="G4TLG8"/>
<keyword evidence="3" id="KW-0805">Transcription regulation</keyword>
<evidence type="ECO:0000256" key="3">
    <source>
        <dbReference type="ARBA" id="ARBA00023015"/>
    </source>
</evidence>
<protein>
    <recommendedName>
        <fullName evidence="9">BZIP domain-containing protein</fullName>
    </recommendedName>
</protein>
<dbReference type="InterPro" id="IPR046347">
    <property type="entry name" value="bZIP_sf"/>
</dbReference>
<feature type="compositionally biased region" description="Basic and acidic residues" evidence="8">
    <location>
        <begin position="235"/>
        <end position="254"/>
    </location>
</feature>
<dbReference type="OrthoDB" id="674948at2759"/>
<evidence type="ECO:0000256" key="1">
    <source>
        <dbReference type="ARBA" id="ARBA00004123"/>
    </source>
</evidence>
<dbReference type="PANTHER" id="PTHR47416">
    <property type="entry name" value="BASIC-LEUCINE ZIPPER TRANSCRIPTION FACTOR F-RELATED"/>
    <property type="match status" value="1"/>
</dbReference>
<evidence type="ECO:0000313" key="10">
    <source>
        <dbReference type="EMBL" id="CCA72161.1"/>
    </source>
</evidence>
<dbReference type="Gene3D" id="1.20.5.170">
    <property type="match status" value="1"/>
</dbReference>